<organism evidence="1">
    <name type="scientific">marine sediment metagenome</name>
    <dbReference type="NCBI Taxonomy" id="412755"/>
    <lineage>
        <taxon>unclassified sequences</taxon>
        <taxon>metagenomes</taxon>
        <taxon>ecological metagenomes</taxon>
    </lineage>
</organism>
<evidence type="ECO:0000313" key="1">
    <source>
        <dbReference type="EMBL" id="KKK80268.1"/>
    </source>
</evidence>
<gene>
    <name evidence="1" type="ORF">LCGC14_2825190</name>
</gene>
<dbReference type="EMBL" id="LAZR01053658">
    <property type="protein sequence ID" value="KKK80268.1"/>
    <property type="molecule type" value="Genomic_DNA"/>
</dbReference>
<proteinExistence type="predicted"/>
<sequence>AASAWFTGGYLELVGTLFDAAIRRQEVTVAAGDQNVEHGVTFTIQRGPVSIKVGSTSGGAEYVSERELQTGTYSYAFTPTGNFHIELAGRAQAKSLVDSVAVDSAGDFVLPGPWGANDLDNLRWAPSGNVLFISCEGFQQRRLERPTSAAPRSWGISLYQPNDGPFRGINTTTIKLTPSALTGDITLTASRPLFDSTHVGALFSNTSTGQTVAATLTGEDEFTDENSMRIIGVGDSRLFTIEISGRTDSTITLQRSISVPGDWTDVTTFVLDQAATNFDDGLDNQIIYYRIGIKTGDYGTDTVVVTLVSTSGGIKGVVRITAFTSVTSVSAAVLSNLGGTGASRDWQEGSWSDFRGFPSGVAFYEGRLWWGGKGFFFGSISDGFDLFDEDFEGDGGPINRSIA</sequence>
<comment type="caution">
    <text evidence="1">The sequence shown here is derived from an EMBL/GenBank/DDBJ whole genome shotgun (WGS) entry which is preliminary data.</text>
</comment>
<feature type="non-terminal residue" evidence="1">
    <location>
        <position position="1"/>
    </location>
</feature>
<protein>
    <submittedName>
        <fullName evidence="1">Uncharacterized protein</fullName>
    </submittedName>
</protein>
<dbReference type="AlphaFoldDB" id="A0A0F8YFK4"/>
<reference evidence="1" key="1">
    <citation type="journal article" date="2015" name="Nature">
        <title>Complex archaea that bridge the gap between prokaryotes and eukaryotes.</title>
        <authorList>
            <person name="Spang A."/>
            <person name="Saw J.H."/>
            <person name="Jorgensen S.L."/>
            <person name="Zaremba-Niedzwiedzka K."/>
            <person name="Martijn J."/>
            <person name="Lind A.E."/>
            <person name="van Eijk R."/>
            <person name="Schleper C."/>
            <person name="Guy L."/>
            <person name="Ettema T.J."/>
        </authorList>
    </citation>
    <scope>NUCLEOTIDE SEQUENCE</scope>
</reference>
<feature type="non-terminal residue" evidence="1">
    <location>
        <position position="403"/>
    </location>
</feature>
<name>A0A0F8YFK4_9ZZZZ</name>
<accession>A0A0F8YFK4</accession>